<evidence type="ECO:0000256" key="12">
    <source>
        <dbReference type="ARBA" id="ARBA00069173"/>
    </source>
</evidence>
<evidence type="ECO:0000256" key="3">
    <source>
        <dbReference type="ARBA" id="ARBA00009400"/>
    </source>
</evidence>
<dbReference type="UniPathway" id="UPA00253">
    <property type="reaction ID" value="UER00331"/>
</dbReference>
<accession>A0A1H1PTJ2</accession>
<reference evidence="16 17" key="1">
    <citation type="submission" date="2016-10" db="EMBL/GenBank/DDBJ databases">
        <authorList>
            <person name="de Groot N.N."/>
        </authorList>
    </citation>
    <scope>NUCLEOTIDE SEQUENCE [LARGE SCALE GENOMIC DNA]</scope>
    <source>
        <strain evidence="16 17">DSM 45434</strain>
    </source>
</reference>
<comment type="subunit">
    <text evidence="4">Hexamer formed by 3 homodimers.</text>
</comment>
<comment type="similarity">
    <text evidence="3 13">Belongs to the NadC/ModD family.</text>
</comment>
<name>A0A1H1PTJ2_9CORY</name>
<dbReference type="OrthoDB" id="9782546at2"/>
<dbReference type="CDD" id="cd01572">
    <property type="entry name" value="QPRTase"/>
    <property type="match status" value="1"/>
</dbReference>
<dbReference type="PANTHER" id="PTHR32179:SF3">
    <property type="entry name" value="NICOTINATE-NUCLEOTIDE PYROPHOSPHORYLASE [CARBOXYLATING]"/>
    <property type="match status" value="1"/>
</dbReference>
<dbReference type="FunFam" id="3.90.1170.20:FF:000001">
    <property type="entry name" value="Nicotinate-nucleotide diphosphorylase (Carboxylating)"/>
    <property type="match status" value="1"/>
</dbReference>
<dbReference type="SUPFAM" id="SSF54675">
    <property type="entry name" value="Nicotinate/Quinolinate PRTase N-terminal domain-like"/>
    <property type="match status" value="1"/>
</dbReference>
<evidence type="ECO:0000313" key="17">
    <source>
        <dbReference type="Proteomes" id="UP000182237"/>
    </source>
</evidence>
<dbReference type="GO" id="GO:0034213">
    <property type="term" value="P:quinolinate catabolic process"/>
    <property type="evidence" value="ECO:0007669"/>
    <property type="project" value="TreeGrafter"/>
</dbReference>
<protein>
    <recommendedName>
        <fullName evidence="6">Nicotinate-nucleotide pyrophosphorylase [carboxylating]</fullName>
        <ecNumber evidence="5">2.4.2.19</ecNumber>
    </recommendedName>
    <alternativeName>
        <fullName evidence="12">Probable nicotinate-nucleotide pyrophosphorylase [carboxylating]</fullName>
    </alternativeName>
    <alternativeName>
        <fullName evidence="10">Quinolinate phosphoribosyltransferase [decarboxylating]</fullName>
    </alternativeName>
</protein>
<comment type="catalytic activity">
    <reaction evidence="11">
        <text>nicotinate beta-D-ribonucleotide + CO2 + diphosphate = quinolinate + 5-phospho-alpha-D-ribose 1-diphosphate + 2 H(+)</text>
        <dbReference type="Rhea" id="RHEA:12733"/>
        <dbReference type="ChEBI" id="CHEBI:15378"/>
        <dbReference type="ChEBI" id="CHEBI:16526"/>
        <dbReference type="ChEBI" id="CHEBI:29959"/>
        <dbReference type="ChEBI" id="CHEBI:33019"/>
        <dbReference type="ChEBI" id="CHEBI:57502"/>
        <dbReference type="ChEBI" id="CHEBI:58017"/>
        <dbReference type="EC" id="2.4.2.19"/>
    </reaction>
</comment>
<dbReference type="InterPro" id="IPR013785">
    <property type="entry name" value="Aldolase_TIM"/>
</dbReference>
<dbReference type="EMBL" id="LT629765">
    <property type="protein sequence ID" value="SDS14582.1"/>
    <property type="molecule type" value="Genomic_DNA"/>
</dbReference>
<comment type="pathway">
    <text evidence="2">Cofactor biosynthesis; NAD(+) biosynthesis; nicotinate D-ribonucleotide from quinolinate: step 1/1.</text>
</comment>
<dbReference type="PANTHER" id="PTHR32179">
    <property type="entry name" value="NICOTINATE-NUCLEOTIDE PYROPHOSPHORYLASE [CARBOXYLATING]"/>
    <property type="match status" value="1"/>
</dbReference>
<feature type="domain" description="Quinolinate phosphoribosyl transferase C-terminal" evidence="14">
    <location>
        <begin position="110"/>
        <end position="276"/>
    </location>
</feature>
<dbReference type="RefSeq" id="WP_019194966.1">
    <property type="nucleotide sequence ID" value="NZ_LT629765.1"/>
</dbReference>
<keyword evidence="7" id="KW-0662">Pyridine nucleotide biosynthesis</keyword>
<dbReference type="Pfam" id="PF02749">
    <property type="entry name" value="QRPTase_N"/>
    <property type="match status" value="1"/>
</dbReference>
<evidence type="ECO:0000313" key="16">
    <source>
        <dbReference type="EMBL" id="SDS14582.1"/>
    </source>
</evidence>
<dbReference type="PIRSF" id="PIRSF006250">
    <property type="entry name" value="NadC_ModD"/>
    <property type="match status" value="1"/>
</dbReference>
<dbReference type="NCBIfam" id="TIGR00078">
    <property type="entry name" value="nadC"/>
    <property type="match status" value="1"/>
</dbReference>
<evidence type="ECO:0000256" key="9">
    <source>
        <dbReference type="ARBA" id="ARBA00022679"/>
    </source>
</evidence>
<dbReference type="InterPro" id="IPR002638">
    <property type="entry name" value="Quinolinate_PRibosylTrfase_C"/>
</dbReference>
<evidence type="ECO:0000256" key="6">
    <source>
        <dbReference type="ARBA" id="ARBA00020990"/>
    </source>
</evidence>
<dbReference type="InterPro" id="IPR004393">
    <property type="entry name" value="NadC"/>
</dbReference>
<gene>
    <name evidence="16" type="ORF">SAMN04488539_1101</name>
</gene>
<dbReference type="FunFam" id="3.20.20.70:FF:000030">
    <property type="entry name" value="Nicotinate-nucleotide pyrophosphorylase, carboxylating"/>
    <property type="match status" value="1"/>
</dbReference>
<keyword evidence="8 13" id="KW-0328">Glycosyltransferase</keyword>
<keyword evidence="9 13" id="KW-0808">Transferase</keyword>
<evidence type="ECO:0000256" key="10">
    <source>
        <dbReference type="ARBA" id="ARBA00033102"/>
    </source>
</evidence>
<dbReference type="Gene3D" id="3.20.20.70">
    <property type="entry name" value="Aldolase class I"/>
    <property type="match status" value="1"/>
</dbReference>
<evidence type="ECO:0000256" key="8">
    <source>
        <dbReference type="ARBA" id="ARBA00022676"/>
    </source>
</evidence>
<dbReference type="Pfam" id="PF01729">
    <property type="entry name" value="QRPTase_C"/>
    <property type="match status" value="1"/>
</dbReference>
<dbReference type="GO" id="GO:0004514">
    <property type="term" value="F:nicotinate-nucleotide diphosphorylase (carboxylating) activity"/>
    <property type="evidence" value="ECO:0007669"/>
    <property type="project" value="UniProtKB-EC"/>
</dbReference>
<dbReference type="InterPro" id="IPR036068">
    <property type="entry name" value="Nicotinate_pribotase-like_C"/>
</dbReference>
<dbReference type="EC" id="2.4.2.19" evidence="5"/>
<dbReference type="eggNOG" id="COG0157">
    <property type="taxonomic scope" value="Bacteria"/>
</dbReference>
<feature type="domain" description="Quinolinate phosphoribosyl transferase N-terminal" evidence="15">
    <location>
        <begin position="23"/>
        <end position="108"/>
    </location>
</feature>
<dbReference type="Proteomes" id="UP000182237">
    <property type="component" value="Chromosome I"/>
</dbReference>
<dbReference type="STRING" id="1203190.GCA_000312345_02189"/>
<dbReference type="AlphaFoldDB" id="A0A1H1PTJ2"/>
<keyword evidence="17" id="KW-1185">Reference proteome</keyword>
<proteinExistence type="inferred from homology"/>
<evidence type="ECO:0000256" key="4">
    <source>
        <dbReference type="ARBA" id="ARBA00011218"/>
    </source>
</evidence>
<dbReference type="InterPro" id="IPR037128">
    <property type="entry name" value="Quinolinate_PRibosylTase_N_sf"/>
</dbReference>
<evidence type="ECO:0000256" key="7">
    <source>
        <dbReference type="ARBA" id="ARBA00022642"/>
    </source>
</evidence>
<organism evidence="16 17">
    <name type="scientific">Corynebacterium timonense</name>
    <dbReference type="NCBI Taxonomy" id="441500"/>
    <lineage>
        <taxon>Bacteria</taxon>
        <taxon>Bacillati</taxon>
        <taxon>Actinomycetota</taxon>
        <taxon>Actinomycetes</taxon>
        <taxon>Mycobacteriales</taxon>
        <taxon>Corynebacteriaceae</taxon>
        <taxon>Corynebacterium</taxon>
    </lineage>
</organism>
<evidence type="ECO:0000259" key="14">
    <source>
        <dbReference type="Pfam" id="PF01729"/>
    </source>
</evidence>
<dbReference type="SUPFAM" id="SSF51690">
    <property type="entry name" value="Nicotinate/Quinolinate PRTase C-terminal domain-like"/>
    <property type="match status" value="1"/>
</dbReference>
<evidence type="ECO:0000256" key="11">
    <source>
        <dbReference type="ARBA" id="ARBA00047445"/>
    </source>
</evidence>
<dbReference type="InterPro" id="IPR027277">
    <property type="entry name" value="NadC/ModD"/>
</dbReference>
<evidence type="ECO:0000259" key="15">
    <source>
        <dbReference type="Pfam" id="PF02749"/>
    </source>
</evidence>
<evidence type="ECO:0000256" key="2">
    <source>
        <dbReference type="ARBA" id="ARBA00004893"/>
    </source>
</evidence>
<evidence type="ECO:0000256" key="5">
    <source>
        <dbReference type="ARBA" id="ARBA00011944"/>
    </source>
</evidence>
<dbReference type="InterPro" id="IPR022412">
    <property type="entry name" value="Quinolinate_PRibosylTrfase_N"/>
</dbReference>
<evidence type="ECO:0000256" key="13">
    <source>
        <dbReference type="PIRNR" id="PIRNR006250"/>
    </source>
</evidence>
<dbReference type="Gene3D" id="3.90.1170.20">
    <property type="entry name" value="Quinolinate phosphoribosyl transferase, N-terminal domain"/>
    <property type="match status" value="1"/>
</dbReference>
<dbReference type="GO" id="GO:0009435">
    <property type="term" value="P:NAD+ biosynthetic process"/>
    <property type="evidence" value="ECO:0007669"/>
    <property type="project" value="UniProtKB-UniPathway"/>
</dbReference>
<dbReference type="GO" id="GO:0005737">
    <property type="term" value="C:cytoplasm"/>
    <property type="evidence" value="ECO:0007669"/>
    <property type="project" value="TreeGrafter"/>
</dbReference>
<comment type="function">
    <text evidence="1">Involved in the catabolism of quinolinic acid (QA).</text>
</comment>
<sequence>MLTHHAITAAVTAALNEDAPWGDITAHAAIPADARLRVALVAREPGVFAGGEVVRAAFALTDPAIAVTGLAADGTRFDAGDRLALIEGPARGILTAERVALNFAQRMCAVATLTARYVAAAEGYDVRIVDTRKTTPGLRVFEKHAVRAGGGHNHRHGLSDAVMVKDNHLAALGGTVTESLRLIRSRVGHTTHIEVEVDRIDQIEPVLAAGVDSIMLDNFAPDQLREAVALIGGRAATEASGNVSLDTVAAIAATGVDVISVGKLTHSAGALDLGLDEITEAAL</sequence>
<evidence type="ECO:0000256" key="1">
    <source>
        <dbReference type="ARBA" id="ARBA00003237"/>
    </source>
</evidence>